<reference evidence="2" key="2">
    <citation type="submission" date="2020-03" db="EMBL/GenBank/DDBJ databases">
        <title>Walnut 2.0.</title>
        <authorList>
            <person name="Marrano A."/>
            <person name="Britton M."/>
            <person name="Zimin A.V."/>
            <person name="Zaini P.A."/>
            <person name="Workman R."/>
            <person name="Puiu D."/>
            <person name="Bianco L."/>
            <person name="Allen B.J."/>
            <person name="Troggio M."/>
            <person name="Leslie C.A."/>
            <person name="Timp W."/>
            <person name="Dendekar A."/>
            <person name="Salzberg S.L."/>
            <person name="Neale D.B."/>
        </authorList>
    </citation>
    <scope>NUCLEOTIDE SEQUENCE</scope>
    <source>
        <tissue evidence="2">Leaves</tissue>
    </source>
</reference>
<evidence type="ECO:0000313" key="3">
    <source>
        <dbReference type="Proteomes" id="UP000619265"/>
    </source>
</evidence>
<organism evidence="2 3">
    <name type="scientific">Juglans regia</name>
    <name type="common">English walnut</name>
    <dbReference type="NCBI Taxonomy" id="51240"/>
    <lineage>
        <taxon>Eukaryota</taxon>
        <taxon>Viridiplantae</taxon>
        <taxon>Streptophyta</taxon>
        <taxon>Embryophyta</taxon>
        <taxon>Tracheophyta</taxon>
        <taxon>Spermatophyta</taxon>
        <taxon>Magnoliopsida</taxon>
        <taxon>eudicotyledons</taxon>
        <taxon>Gunneridae</taxon>
        <taxon>Pentapetalae</taxon>
        <taxon>rosids</taxon>
        <taxon>fabids</taxon>
        <taxon>Fagales</taxon>
        <taxon>Juglandaceae</taxon>
        <taxon>Juglans</taxon>
    </lineage>
</organism>
<reference evidence="2" key="1">
    <citation type="submission" date="2015-10" db="EMBL/GenBank/DDBJ databases">
        <authorList>
            <person name="Martinez-Garcia P.J."/>
            <person name="Crepeau M.W."/>
            <person name="Puiu D."/>
            <person name="Gonzalez-Ibeas D."/>
            <person name="Whalen J."/>
            <person name="Stevens K."/>
            <person name="Paul R."/>
            <person name="Butterfield T."/>
            <person name="Britton M."/>
            <person name="Reagan R."/>
            <person name="Chakraborty S."/>
            <person name="Walawage S.L."/>
            <person name="Vasquez-Gross H.A."/>
            <person name="Cardeno C."/>
            <person name="Famula R."/>
            <person name="Pratt K."/>
            <person name="Kuruganti S."/>
            <person name="Aradhya M.K."/>
            <person name="Leslie C.A."/>
            <person name="Dandekar A.M."/>
            <person name="Salzberg S.L."/>
            <person name="Wegrzyn J.L."/>
            <person name="Langley C.H."/>
            <person name="Neale D.B."/>
        </authorList>
    </citation>
    <scope>NUCLEOTIDE SEQUENCE</scope>
    <source>
        <tissue evidence="2">Leaves</tissue>
    </source>
</reference>
<keyword evidence="1" id="KW-0472">Membrane</keyword>
<proteinExistence type="predicted"/>
<sequence length="112" mass="13353">MEFCMSFFFYSFLYYFIFLVNVHYWSVIRRNIILLRGNIAWKRKFMSVSSSLLLNPTFFGPFTDLYIVRVRVHSLINNLVLLHKCRAMDLHRQKGNCMQGLLDRLPGLIRAV</sequence>
<dbReference type="Gramene" id="Jr13_10510_p2">
    <property type="protein sequence ID" value="cds.Jr13_10510_p2"/>
    <property type="gene ID" value="Jr13_10510"/>
</dbReference>
<feature type="transmembrane region" description="Helical" evidence="1">
    <location>
        <begin position="6"/>
        <end position="27"/>
    </location>
</feature>
<dbReference type="Proteomes" id="UP000619265">
    <property type="component" value="Unassembled WGS sequence"/>
</dbReference>
<keyword evidence="1" id="KW-0812">Transmembrane</keyword>
<dbReference type="EMBL" id="LIHL02000013">
    <property type="protein sequence ID" value="KAF5449127.1"/>
    <property type="molecule type" value="Genomic_DNA"/>
</dbReference>
<gene>
    <name evidence="2" type="ORF">F2P56_029605</name>
</gene>
<accession>A0A833TZB5</accession>
<dbReference type="AlphaFoldDB" id="A0A833TZB5"/>
<comment type="caution">
    <text evidence="2">The sequence shown here is derived from an EMBL/GenBank/DDBJ whole genome shotgun (WGS) entry which is preliminary data.</text>
</comment>
<evidence type="ECO:0000256" key="1">
    <source>
        <dbReference type="SAM" id="Phobius"/>
    </source>
</evidence>
<protein>
    <submittedName>
        <fullName evidence="2">Uncharacterized protein</fullName>
    </submittedName>
</protein>
<name>A0A833TZB5_JUGRE</name>
<keyword evidence="1" id="KW-1133">Transmembrane helix</keyword>
<evidence type="ECO:0000313" key="2">
    <source>
        <dbReference type="EMBL" id="KAF5449127.1"/>
    </source>
</evidence>